<comment type="subcellular location">
    <subcellularLocation>
        <location evidence="1">Nucleus</location>
    </subcellularLocation>
</comment>
<dbReference type="GO" id="GO:0005829">
    <property type="term" value="C:cytosol"/>
    <property type="evidence" value="ECO:0000318"/>
    <property type="project" value="GO_Central"/>
</dbReference>
<feature type="domain" description="RRM" evidence="6">
    <location>
        <begin position="240"/>
        <end position="314"/>
    </location>
</feature>
<evidence type="ECO:0000256" key="1">
    <source>
        <dbReference type="ARBA" id="ARBA00004123"/>
    </source>
</evidence>
<dbReference type="Gene3D" id="1.10.10.10">
    <property type="entry name" value="Winged helix-like DNA-binding domain superfamily/Winged helix DNA-binding domain"/>
    <property type="match status" value="1"/>
</dbReference>
<evidence type="ECO:0000313" key="9">
    <source>
        <dbReference type="EMBL" id="EDQ85127.1"/>
    </source>
</evidence>
<keyword evidence="3" id="KW-0539">Nucleus</keyword>
<dbReference type="PROSITE" id="PS50961">
    <property type="entry name" value="HTH_LA"/>
    <property type="match status" value="1"/>
</dbReference>
<dbReference type="PANTHER" id="PTHR22792:SF166">
    <property type="entry name" value="LUPUS LA PROTEIN HOMOLOG"/>
    <property type="match status" value="1"/>
</dbReference>
<dbReference type="SMART" id="SM00360">
    <property type="entry name" value="RRM"/>
    <property type="match status" value="2"/>
</dbReference>
<dbReference type="CDD" id="cd08028">
    <property type="entry name" value="LARP_3"/>
    <property type="match status" value="1"/>
</dbReference>
<dbReference type="InterPro" id="IPR000504">
    <property type="entry name" value="RRM_dom"/>
</dbReference>
<evidence type="ECO:0000259" key="8">
    <source>
        <dbReference type="PROSITE" id="PS51939"/>
    </source>
</evidence>
<evidence type="ECO:0000256" key="4">
    <source>
        <dbReference type="PROSITE-ProRule" id="PRU00332"/>
    </source>
</evidence>
<dbReference type="STRING" id="81824.A9VBN1"/>
<dbReference type="GO" id="GO:0045727">
    <property type="term" value="P:positive regulation of translation"/>
    <property type="evidence" value="ECO:0000318"/>
    <property type="project" value="GO_Central"/>
</dbReference>
<feature type="domain" description="XRRM" evidence="8">
    <location>
        <begin position="235"/>
        <end position="353"/>
    </location>
</feature>
<feature type="domain" description="HTH La-type RNA-binding" evidence="7">
    <location>
        <begin position="22"/>
        <end position="115"/>
    </location>
</feature>
<dbReference type="SUPFAM" id="SSF54928">
    <property type="entry name" value="RNA-binding domain, RBD"/>
    <property type="match status" value="2"/>
</dbReference>
<name>A9VBN1_MONBE</name>
<dbReference type="EMBL" id="CH991577">
    <property type="protein sequence ID" value="EDQ85127.1"/>
    <property type="molecule type" value="Genomic_DNA"/>
</dbReference>
<dbReference type="PANTHER" id="PTHR22792">
    <property type="entry name" value="LUPUS LA PROTEIN-RELATED"/>
    <property type="match status" value="1"/>
</dbReference>
<evidence type="ECO:0000256" key="3">
    <source>
        <dbReference type="ARBA" id="ARBA00023242"/>
    </source>
</evidence>
<dbReference type="SUPFAM" id="SSF46785">
    <property type="entry name" value="Winged helix' DNA-binding domain"/>
    <property type="match status" value="1"/>
</dbReference>
<dbReference type="CDD" id="cd12541">
    <property type="entry name" value="RRM2_La"/>
    <property type="match status" value="1"/>
</dbReference>
<organism evidence="9 10">
    <name type="scientific">Monosiga brevicollis</name>
    <name type="common">Choanoflagellate</name>
    <dbReference type="NCBI Taxonomy" id="81824"/>
    <lineage>
        <taxon>Eukaryota</taxon>
        <taxon>Choanoflagellata</taxon>
        <taxon>Craspedida</taxon>
        <taxon>Salpingoecidae</taxon>
        <taxon>Monosiga</taxon>
    </lineage>
</organism>
<evidence type="ECO:0000259" key="6">
    <source>
        <dbReference type="PROSITE" id="PS50102"/>
    </source>
</evidence>
<dbReference type="eggNOG" id="KOG4213">
    <property type="taxonomic scope" value="Eukaryota"/>
</dbReference>
<dbReference type="InterPro" id="IPR036390">
    <property type="entry name" value="WH_DNA-bd_sf"/>
</dbReference>
<dbReference type="PROSITE" id="PS50102">
    <property type="entry name" value="RRM"/>
    <property type="match status" value="1"/>
</dbReference>
<reference evidence="9 10" key="1">
    <citation type="journal article" date="2008" name="Nature">
        <title>The genome of the choanoflagellate Monosiga brevicollis and the origin of metazoans.</title>
        <authorList>
            <consortium name="JGI Sequencing"/>
            <person name="King N."/>
            <person name="Westbrook M.J."/>
            <person name="Young S.L."/>
            <person name="Kuo A."/>
            <person name="Abedin M."/>
            <person name="Chapman J."/>
            <person name="Fairclough S."/>
            <person name="Hellsten U."/>
            <person name="Isogai Y."/>
            <person name="Letunic I."/>
            <person name="Marr M."/>
            <person name="Pincus D."/>
            <person name="Putnam N."/>
            <person name="Rokas A."/>
            <person name="Wright K.J."/>
            <person name="Zuzow R."/>
            <person name="Dirks W."/>
            <person name="Good M."/>
            <person name="Goodstein D."/>
            <person name="Lemons D."/>
            <person name="Li W."/>
            <person name="Lyons J.B."/>
            <person name="Morris A."/>
            <person name="Nichols S."/>
            <person name="Richter D.J."/>
            <person name="Salamov A."/>
            <person name="Bork P."/>
            <person name="Lim W.A."/>
            <person name="Manning G."/>
            <person name="Miller W.T."/>
            <person name="McGinnis W."/>
            <person name="Shapiro H."/>
            <person name="Tjian R."/>
            <person name="Grigoriev I.V."/>
            <person name="Rokhsar D."/>
        </authorList>
    </citation>
    <scope>NUCLEOTIDE SEQUENCE [LARGE SCALE GENOMIC DNA]</scope>
    <source>
        <strain evidence="10">MX1 / ATCC 50154</strain>
    </source>
</reference>
<evidence type="ECO:0000259" key="7">
    <source>
        <dbReference type="PROSITE" id="PS50961"/>
    </source>
</evidence>
<accession>A9VBN1</accession>
<evidence type="ECO:0000256" key="2">
    <source>
        <dbReference type="ARBA" id="ARBA00022884"/>
    </source>
</evidence>
<dbReference type="FunCoup" id="A9VBN1">
    <property type="interactions" value="1630"/>
</dbReference>
<dbReference type="InParanoid" id="A9VBN1"/>
<dbReference type="Proteomes" id="UP000001357">
    <property type="component" value="Unassembled WGS sequence"/>
</dbReference>
<dbReference type="InterPro" id="IPR012677">
    <property type="entry name" value="Nucleotide-bd_a/b_plait_sf"/>
</dbReference>
<dbReference type="GO" id="GO:0010494">
    <property type="term" value="C:cytoplasmic stress granule"/>
    <property type="evidence" value="ECO:0000318"/>
    <property type="project" value="GO_Central"/>
</dbReference>
<keyword evidence="2 4" id="KW-0694">RNA-binding</keyword>
<dbReference type="Gene3D" id="3.30.70.330">
    <property type="match status" value="2"/>
</dbReference>
<dbReference type="InterPro" id="IPR036388">
    <property type="entry name" value="WH-like_DNA-bd_sf"/>
</dbReference>
<dbReference type="AlphaFoldDB" id="A9VBN1"/>
<sequence length="360" mass="40932">MASNGESATKKVKVTTADGSNVAVPADLEKQIIRQVEYYFSDRNLPRDSFMQQKLKESKEGWIPLTVLLTFNRLKQLSEDPEVIAAAMQTVDDPLVEVSDDGTALRRAPTKPLEDQKDLNERSIYAKGFDVEKLTIDYVQTWISSMGCFAESVSLRRKLGSRELKGSVFVQLSSRDQAEKIVAEPREFDGNKIFVETKPAYHERKRDERRDKRMAKKQKEDEKKMQLKYEAVEATMTKDAVVKLEDLHEDCSREDLKDVFEKFGDVAWVDYTRGEPTAHIRFKEEGKASSAVQALTESNATIKDKPVKAEALKDQEEKEYWVKMEEDRQAMRSRRGGGRGGRGGRGRGRGRGGRGAKRNK</sequence>
<feature type="compositionally biased region" description="Basic residues" evidence="5">
    <location>
        <begin position="331"/>
        <end position="360"/>
    </location>
</feature>
<dbReference type="GO" id="GO:0006396">
    <property type="term" value="P:RNA processing"/>
    <property type="evidence" value="ECO:0007669"/>
    <property type="project" value="InterPro"/>
</dbReference>
<dbReference type="PROSITE" id="PS51939">
    <property type="entry name" value="XRRM"/>
    <property type="match status" value="1"/>
</dbReference>
<dbReference type="PRINTS" id="PR00302">
    <property type="entry name" value="LUPUSLA"/>
</dbReference>
<dbReference type="OMA" id="QFERSIY"/>
<dbReference type="KEGG" id="mbr:MONBRDRAFT_34421"/>
<dbReference type="SMART" id="SM00715">
    <property type="entry name" value="LA"/>
    <property type="match status" value="1"/>
</dbReference>
<dbReference type="InterPro" id="IPR002344">
    <property type="entry name" value="Lupus_La"/>
</dbReference>
<evidence type="ECO:0000256" key="5">
    <source>
        <dbReference type="SAM" id="MobiDB-lite"/>
    </source>
</evidence>
<dbReference type="GeneID" id="5895326"/>
<evidence type="ECO:0000313" key="10">
    <source>
        <dbReference type="Proteomes" id="UP000001357"/>
    </source>
</evidence>
<dbReference type="InterPro" id="IPR014886">
    <property type="entry name" value="La_xRRM"/>
</dbReference>
<dbReference type="InterPro" id="IPR006630">
    <property type="entry name" value="La_HTH"/>
</dbReference>
<dbReference type="InterPro" id="IPR045180">
    <property type="entry name" value="La_dom_prot"/>
</dbReference>
<feature type="region of interest" description="Disordered" evidence="5">
    <location>
        <begin position="325"/>
        <end position="360"/>
    </location>
</feature>
<proteinExistence type="predicted"/>
<dbReference type="CDD" id="cd12291">
    <property type="entry name" value="RRM1_La"/>
    <property type="match status" value="1"/>
</dbReference>
<dbReference type="GO" id="GO:0005634">
    <property type="term" value="C:nucleus"/>
    <property type="evidence" value="ECO:0007669"/>
    <property type="project" value="UniProtKB-SubCell"/>
</dbReference>
<dbReference type="Pfam" id="PF08777">
    <property type="entry name" value="RRM_3"/>
    <property type="match status" value="1"/>
</dbReference>
<protein>
    <submittedName>
        <fullName evidence="9">Uncharacterized protein</fullName>
    </submittedName>
</protein>
<dbReference type="GO" id="GO:1990904">
    <property type="term" value="C:ribonucleoprotein complex"/>
    <property type="evidence" value="ECO:0007669"/>
    <property type="project" value="UniProtKB-UniRule"/>
</dbReference>
<feature type="region of interest" description="Disordered" evidence="5">
    <location>
        <begin position="202"/>
        <end position="221"/>
    </location>
</feature>
<dbReference type="Pfam" id="PF05383">
    <property type="entry name" value="La"/>
    <property type="match status" value="1"/>
</dbReference>
<keyword evidence="10" id="KW-1185">Reference proteome</keyword>
<gene>
    <name evidence="9" type="ORF">MONBRDRAFT_34421</name>
</gene>
<dbReference type="RefSeq" id="XP_001750131.1">
    <property type="nucleotide sequence ID" value="XM_001750079.1"/>
</dbReference>
<dbReference type="GO" id="GO:0003723">
    <property type="term" value="F:RNA binding"/>
    <property type="evidence" value="ECO:0000318"/>
    <property type="project" value="GO_Central"/>
</dbReference>
<dbReference type="InterPro" id="IPR035979">
    <property type="entry name" value="RBD_domain_sf"/>
</dbReference>